<evidence type="ECO:0000313" key="2">
    <source>
        <dbReference type="EMBL" id="TKR94526.1"/>
    </source>
</evidence>
<dbReference type="PRINTS" id="PR01217">
    <property type="entry name" value="PRICHEXTENSN"/>
</dbReference>
<evidence type="ECO:0000313" key="3">
    <source>
        <dbReference type="Proteomes" id="UP000298663"/>
    </source>
</evidence>
<comment type="caution">
    <text evidence="2">The sequence shown here is derived from an EMBL/GenBank/DDBJ whole genome shotgun (WGS) entry which is preliminary data.</text>
</comment>
<feature type="compositionally biased region" description="Low complexity" evidence="1">
    <location>
        <begin position="103"/>
        <end position="113"/>
    </location>
</feature>
<dbReference type="Proteomes" id="UP000298663">
    <property type="component" value="Unassembled WGS sequence"/>
</dbReference>
<dbReference type="AlphaFoldDB" id="A0A4U5PDU5"/>
<accession>A0A4U5PDU5</accession>
<keyword evidence="3" id="KW-1185">Reference proteome</keyword>
<protein>
    <submittedName>
        <fullName evidence="2">Uncharacterized protein</fullName>
    </submittedName>
</protein>
<dbReference type="EMBL" id="AZBU02000002">
    <property type="protein sequence ID" value="TKR94526.1"/>
    <property type="molecule type" value="Genomic_DNA"/>
</dbReference>
<organism evidence="2 3">
    <name type="scientific">Steinernema carpocapsae</name>
    <name type="common">Entomopathogenic nematode</name>
    <dbReference type="NCBI Taxonomy" id="34508"/>
    <lineage>
        <taxon>Eukaryota</taxon>
        <taxon>Metazoa</taxon>
        <taxon>Ecdysozoa</taxon>
        <taxon>Nematoda</taxon>
        <taxon>Chromadorea</taxon>
        <taxon>Rhabditida</taxon>
        <taxon>Tylenchina</taxon>
        <taxon>Panagrolaimomorpha</taxon>
        <taxon>Strongyloidoidea</taxon>
        <taxon>Steinernematidae</taxon>
        <taxon>Steinernema</taxon>
    </lineage>
</organism>
<sequence>MEATSNLVQEFQEMRPAFVFTFIYCAVIRCEAQTNPLVNPSVPQISPEDGQPPAATEAPAPNAPGLLSTLLAPVEPGTPEAEGPAEPAAPETEAPAPDPPALDSPAPATEAPAPEAPPAIDPSETEAPVEEKPAPTEAPKPEAPAGKAESNALSILKPLINQDGQQNPYLFVFIM</sequence>
<gene>
    <name evidence="2" type="ORF">L596_008800</name>
</gene>
<feature type="compositionally biased region" description="Low complexity" evidence="1">
    <location>
        <begin position="72"/>
        <end position="95"/>
    </location>
</feature>
<reference evidence="2 3" key="2">
    <citation type="journal article" date="2019" name="G3 (Bethesda)">
        <title>Hybrid Assembly of the Genome of the Entomopathogenic Nematode Steinernema carpocapsae Identifies the X-Chromosome.</title>
        <authorList>
            <person name="Serra L."/>
            <person name="Macchietto M."/>
            <person name="Macias-Munoz A."/>
            <person name="McGill C.J."/>
            <person name="Rodriguez I.M."/>
            <person name="Rodriguez B."/>
            <person name="Murad R."/>
            <person name="Mortazavi A."/>
        </authorList>
    </citation>
    <scope>NUCLEOTIDE SEQUENCE [LARGE SCALE GENOMIC DNA]</scope>
    <source>
        <strain evidence="2 3">ALL</strain>
    </source>
</reference>
<proteinExistence type="predicted"/>
<name>A0A4U5PDU5_STECR</name>
<reference evidence="2 3" key="1">
    <citation type="journal article" date="2015" name="Genome Biol.">
        <title>Comparative genomics of Steinernema reveals deeply conserved gene regulatory networks.</title>
        <authorList>
            <person name="Dillman A.R."/>
            <person name="Macchietto M."/>
            <person name="Porter C.F."/>
            <person name="Rogers A."/>
            <person name="Williams B."/>
            <person name="Antoshechkin I."/>
            <person name="Lee M.M."/>
            <person name="Goodwin Z."/>
            <person name="Lu X."/>
            <person name="Lewis E.E."/>
            <person name="Goodrich-Blair H."/>
            <person name="Stock S.P."/>
            <person name="Adams B.J."/>
            <person name="Sternberg P.W."/>
            <person name="Mortazavi A."/>
        </authorList>
    </citation>
    <scope>NUCLEOTIDE SEQUENCE [LARGE SCALE GENOMIC DNA]</scope>
    <source>
        <strain evidence="2 3">ALL</strain>
    </source>
</reference>
<evidence type="ECO:0000256" key="1">
    <source>
        <dbReference type="SAM" id="MobiDB-lite"/>
    </source>
</evidence>
<feature type="region of interest" description="Disordered" evidence="1">
    <location>
        <begin position="37"/>
        <end position="149"/>
    </location>
</feature>
<feature type="compositionally biased region" description="Low complexity" evidence="1">
    <location>
        <begin position="52"/>
        <end position="64"/>
    </location>
</feature>